<sequence>MRALYRIPVWLFFIWQCNGKSIKPTKECGSNEYYDSCGGQDCEPTCQEPDRVCRSRACFGPAYCACKKGFYRNKDGECVSEDDCEYDNMEIITFPPETTKGPKNCGVHEYYDYCGNECEPTCEEPVKVRQPYETEEKTLTSLKVDASVCIQSN</sequence>
<dbReference type="PANTHER" id="PTHR23259">
    <property type="entry name" value="RIDDLE"/>
    <property type="match status" value="1"/>
</dbReference>
<evidence type="ECO:0000256" key="2">
    <source>
        <dbReference type="ARBA" id="ARBA00022900"/>
    </source>
</evidence>
<dbReference type="GO" id="GO:0004867">
    <property type="term" value="F:serine-type endopeptidase inhibitor activity"/>
    <property type="evidence" value="ECO:0007669"/>
    <property type="project" value="UniProtKB-KW"/>
</dbReference>
<accession>A0A016TDT3</accession>
<feature type="signal peptide" evidence="4">
    <location>
        <begin position="1"/>
        <end position="19"/>
    </location>
</feature>
<keyword evidence="1" id="KW-0646">Protease inhibitor</keyword>
<feature type="chain" id="PRO_5001490952" description="TIL domain-containing protein" evidence="4">
    <location>
        <begin position="20"/>
        <end position="153"/>
    </location>
</feature>
<gene>
    <name evidence="6" type="primary">Acey_s0112.g298</name>
    <name evidence="6" type="ORF">Y032_0112g298</name>
</gene>
<dbReference type="STRING" id="53326.A0A016TDT3"/>
<dbReference type="Pfam" id="PF01826">
    <property type="entry name" value="TIL"/>
    <property type="match status" value="1"/>
</dbReference>
<evidence type="ECO:0000256" key="1">
    <source>
        <dbReference type="ARBA" id="ARBA00022690"/>
    </source>
</evidence>
<comment type="caution">
    <text evidence="6">The sequence shown here is derived from an EMBL/GenBank/DDBJ whole genome shotgun (WGS) entry which is preliminary data.</text>
</comment>
<protein>
    <recommendedName>
        <fullName evidence="5">TIL domain-containing protein</fullName>
    </recommendedName>
</protein>
<proteinExistence type="predicted"/>
<reference evidence="7" key="1">
    <citation type="journal article" date="2015" name="Nat. Genet.">
        <title>The genome and transcriptome of the zoonotic hookworm Ancylostoma ceylanicum identify infection-specific gene families.</title>
        <authorList>
            <person name="Schwarz E.M."/>
            <person name="Hu Y."/>
            <person name="Antoshechkin I."/>
            <person name="Miller M.M."/>
            <person name="Sternberg P.W."/>
            <person name="Aroian R.V."/>
        </authorList>
    </citation>
    <scope>NUCLEOTIDE SEQUENCE</scope>
    <source>
        <strain evidence="7">HY135</strain>
    </source>
</reference>
<dbReference type="Proteomes" id="UP000024635">
    <property type="component" value="Unassembled WGS sequence"/>
</dbReference>
<organism evidence="6 7">
    <name type="scientific">Ancylostoma ceylanicum</name>
    <dbReference type="NCBI Taxonomy" id="53326"/>
    <lineage>
        <taxon>Eukaryota</taxon>
        <taxon>Metazoa</taxon>
        <taxon>Ecdysozoa</taxon>
        <taxon>Nematoda</taxon>
        <taxon>Chromadorea</taxon>
        <taxon>Rhabditida</taxon>
        <taxon>Rhabditina</taxon>
        <taxon>Rhabditomorpha</taxon>
        <taxon>Strongyloidea</taxon>
        <taxon>Ancylostomatidae</taxon>
        <taxon>Ancylostomatinae</taxon>
        <taxon>Ancylostoma</taxon>
    </lineage>
</organism>
<keyword evidence="4" id="KW-0732">Signal</keyword>
<evidence type="ECO:0000256" key="4">
    <source>
        <dbReference type="SAM" id="SignalP"/>
    </source>
</evidence>
<keyword evidence="2" id="KW-0722">Serine protease inhibitor</keyword>
<feature type="domain" description="TIL" evidence="5">
    <location>
        <begin position="28"/>
        <end position="84"/>
    </location>
</feature>
<evidence type="ECO:0000256" key="3">
    <source>
        <dbReference type="ARBA" id="ARBA00023157"/>
    </source>
</evidence>
<dbReference type="OrthoDB" id="5912264at2759"/>
<name>A0A016TDT3_9BILA</name>
<dbReference type="Gene3D" id="2.10.25.10">
    <property type="entry name" value="Laminin"/>
    <property type="match status" value="1"/>
</dbReference>
<dbReference type="SUPFAM" id="SSF57567">
    <property type="entry name" value="Serine protease inhibitors"/>
    <property type="match status" value="1"/>
</dbReference>
<dbReference type="InterPro" id="IPR051368">
    <property type="entry name" value="SerProtInhib-TIL_Domain"/>
</dbReference>
<dbReference type="CDD" id="cd19941">
    <property type="entry name" value="TIL"/>
    <property type="match status" value="1"/>
</dbReference>
<dbReference type="PANTHER" id="PTHR23259:SF70">
    <property type="entry name" value="ACCESSORY GLAND PROTEIN ACP62F-RELATED"/>
    <property type="match status" value="1"/>
</dbReference>
<keyword evidence="7" id="KW-1185">Reference proteome</keyword>
<dbReference type="EMBL" id="JARK01001448">
    <property type="protein sequence ID" value="EYC00852.1"/>
    <property type="molecule type" value="Genomic_DNA"/>
</dbReference>
<evidence type="ECO:0000313" key="6">
    <source>
        <dbReference type="EMBL" id="EYC00852.1"/>
    </source>
</evidence>
<evidence type="ECO:0000259" key="5">
    <source>
        <dbReference type="Pfam" id="PF01826"/>
    </source>
</evidence>
<dbReference type="InterPro" id="IPR036084">
    <property type="entry name" value="Ser_inhib-like_sf"/>
</dbReference>
<dbReference type="AlphaFoldDB" id="A0A016TDT3"/>
<dbReference type="InterPro" id="IPR002919">
    <property type="entry name" value="TIL_dom"/>
</dbReference>
<keyword evidence="3" id="KW-1015">Disulfide bond</keyword>
<evidence type="ECO:0000313" key="7">
    <source>
        <dbReference type="Proteomes" id="UP000024635"/>
    </source>
</evidence>